<dbReference type="EMBL" id="EQ973879">
    <property type="protein sequence ID" value="EEF40823.1"/>
    <property type="molecule type" value="Genomic_DNA"/>
</dbReference>
<organism evidence="1 2">
    <name type="scientific">Ricinus communis</name>
    <name type="common">Castor bean</name>
    <dbReference type="NCBI Taxonomy" id="3988"/>
    <lineage>
        <taxon>Eukaryota</taxon>
        <taxon>Viridiplantae</taxon>
        <taxon>Streptophyta</taxon>
        <taxon>Embryophyta</taxon>
        <taxon>Tracheophyta</taxon>
        <taxon>Spermatophyta</taxon>
        <taxon>Magnoliopsida</taxon>
        <taxon>eudicotyledons</taxon>
        <taxon>Gunneridae</taxon>
        <taxon>Pentapetalae</taxon>
        <taxon>rosids</taxon>
        <taxon>fabids</taxon>
        <taxon>Malpighiales</taxon>
        <taxon>Euphorbiaceae</taxon>
        <taxon>Acalyphoideae</taxon>
        <taxon>Acalypheae</taxon>
        <taxon>Ricinus</taxon>
    </lineage>
</organism>
<dbReference type="KEGG" id="rcu:8273374"/>
<dbReference type="FunCoup" id="B9S6D3">
    <property type="interactions" value="41"/>
</dbReference>
<dbReference type="PANTHER" id="PTHR35291:SF3">
    <property type="entry name" value="PROTEIN SHROOM-LIKE"/>
    <property type="match status" value="1"/>
</dbReference>
<dbReference type="OrthoDB" id="1097853at2759"/>
<dbReference type="AlphaFoldDB" id="B9S6D3"/>
<evidence type="ECO:0000313" key="2">
    <source>
        <dbReference type="Proteomes" id="UP000008311"/>
    </source>
</evidence>
<dbReference type="eggNOG" id="ENOG502SAZG">
    <property type="taxonomic scope" value="Eukaryota"/>
</dbReference>
<name>B9S6D3_RICCO</name>
<accession>B9S6D3</accession>
<proteinExistence type="predicted"/>
<dbReference type="OMA" id="TPSYLIY"/>
<keyword evidence="2" id="KW-1185">Reference proteome</keyword>
<evidence type="ECO:0000313" key="1">
    <source>
        <dbReference type="EMBL" id="EEF40823.1"/>
    </source>
</evidence>
<protein>
    <submittedName>
        <fullName evidence="1">Uncharacterized protein</fullName>
    </submittedName>
</protein>
<dbReference type="InParanoid" id="B9S6D3"/>
<reference evidence="2" key="1">
    <citation type="journal article" date="2010" name="Nat. Biotechnol.">
        <title>Draft genome sequence of the oilseed species Ricinus communis.</title>
        <authorList>
            <person name="Chan A.P."/>
            <person name="Crabtree J."/>
            <person name="Zhao Q."/>
            <person name="Lorenzi H."/>
            <person name="Orvis J."/>
            <person name="Puiu D."/>
            <person name="Melake-Berhan A."/>
            <person name="Jones K.M."/>
            <person name="Redman J."/>
            <person name="Chen G."/>
            <person name="Cahoon E.B."/>
            <person name="Gedil M."/>
            <person name="Stanke M."/>
            <person name="Haas B.J."/>
            <person name="Wortman J.R."/>
            <person name="Fraser-Liggett C.M."/>
            <person name="Ravel J."/>
            <person name="Rabinowicz P.D."/>
        </authorList>
    </citation>
    <scope>NUCLEOTIDE SEQUENCE [LARGE SCALE GENOMIC DNA]</scope>
    <source>
        <strain evidence="2">cv. Hale</strain>
    </source>
</reference>
<dbReference type="PANTHER" id="PTHR35291">
    <property type="entry name" value="PROTEIN SHROOM-LIKE"/>
    <property type="match status" value="1"/>
</dbReference>
<sequence>MLRALSTRRSYHGYERLVADEYSAIGLLEGDLKRSKTLPSGLRRFHVSAELPSELAFPSDPKVKPAAARKSSKSHPLLSLFDSRRKKKTTARPELTRYIEYVKEGGMWDVNSNVPVIYYK</sequence>
<dbReference type="Proteomes" id="UP000008311">
    <property type="component" value="Unassembled WGS sequence"/>
</dbReference>
<gene>
    <name evidence="1" type="ORF">RCOM_0535490</name>
</gene>